<name>W7T593_9STRA</name>
<organism evidence="2 3">
    <name type="scientific">Nannochloropsis gaditana</name>
    <dbReference type="NCBI Taxonomy" id="72520"/>
    <lineage>
        <taxon>Eukaryota</taxon>
        <taxon>Sar</taxon>
        <taxon>Stramenopiles</taxon>
        <taxon>Ochrophyta</taxon>
        <taxon>Eustigmatophyceae</taxon>
        <taxon>Eustigmatales</taxon>
        <taxon>Monodopsidaceae</taxon>
        <taxon>Nannochloropsis</taxon>
    </lineage>
</organism>
<feature type="compositionally biased region" description="Basic residues" evidence="1">
    <location>
        <begin position="1"/>
        <end position="12"/>
    </location>
</feature>
<accession>W7T593</accession>
<dbReference type="OrthoDB" id="10633293at2759"/>
<comment type="caution">
    <text evidence="2">The sequence shown here is derived from an EMBL/GenBank/DDBJ whole genome shotgun (WGS) entry which is preliminary data.</text>
</comment>
<keyword evidence="3" id="KW-1185">Reference proteome</keyword>
<reference evidence="2 3" key="1">
    <citation type="journal article" date="2014" name="Mol. Plant">
        <title>Chromosome Scale Genome Assembly and Transcriptome Profiling of Nannochloropsis gaditana in Nitrogen Depletion.</title>
        <authorList>
            <person name="Corteggiani Carpinelli E."/>
            <person name="Telatin A."/>
            <person name="Vitulo N."/>
            <person name="Forcato C."/>
            <person name="D'Angelo M."/>
            <person name="Schiavon R."/>
            <person name="Vezzi A."/>
            <person name="Giacometti G.M."/>
            <person name="Morosinotto T."/>
            <person name="Valle G."/>
        </authorList>
    </citation>
    <scope>NUCLEOTIDE SEQUENCE [LARGE SCALE GENOMIC DNA]</scope>
    <source>
        <strain evidence="2 3">B-31</strain>
    </source>
</reference>
<evidence type="ECO:0000256" key="1">
    <source>
        <dbReference type="SAM" id="MobiDB-lite"/>
    </source>
</evidence>
<evidence type="ECO:0000313" key="2">
    <source>
        <dbReference type="EMBL" id="EWM21707.1"/>
    </source>
</evidence>
<dbReference type="Proteomes" id="UP000019335">
    <property type="component" value="Unassembled WGS sequence"/>
</dbReference>
<dbReference type="AlphaFoldDB" id="W7T593"/>
<evidence type="ECO:0008006" key="4">
    <source>
        <dbReference type="Google" id="ProtNLM"/>
    </source>
</evidence>
<evidence type="ECO:0000313" key="3">
    <source>
        <dbReference type="Proteomes" id="UP000019335"/>
    </source>
</evidence>
<feature type="compositionally biased region" description="Gly residues" evidence="1">
    <location>
        <begin position="37"/>
        <end position="63"/>
    </location>
</feature>
<proteinExistence type="predicted"/>
<protein>
    <recommendedName>
        <fullName evidence="4">F-box domain-containing protein</fullName>
    </recommendedName>
</protein>
<feature type="region of interest" description="Disordered" evidence="1">
    <location>
        <begin position="1"/>
        <end position="99"/>
    </location>
</feature>
<sequence length="174" mass="17825">MPRLRNGKRRMYHVSLPTSHSKRVKRSGSNGSEGEEGGVSSGGSSGGGAEGGGNVGGGGGGRDGAVSGRGLSTSLVPPCPGKDTRQKKASGGVKCRRAGAKRAVRRMTGTALRGRVIPATSHSDPAATLLESLNLNVLSEVISFLGAQETEALAATSPSFRAKSSYRAYIQNSW</sequence>
<gene>
    <name evidence="2" type="ORF">Naga_100762g2</name>
</gene>
<dbReference type="EMBL" id="AZIL01002386">
    <property type="protein sequence ID" value="EWM21707.1"/>
    <property type="molecule type" value="Genomic_DNA"/>
</dbReference>